<accession>A0A6N2TTU8</accession>
<comment type="similarity">
    <text evidence="2 8">Belongs to the flavodoxin family.</text>
</comment>
<keyword evidence="4 8" id="KW-0285">Flavoprotein</keyword>
<evidence type="ECO:0000256" key="1">
    <source>
        <dbReference type="ARBA" id="ARBA00001917"/>
    </source>
</evidence>
<dbReference type="PANTHER" id="PTHR42809:SF1">
    <property type="entry name" value="FLAVODOXIN 1"/>
    <property type="match status" value="1"/>
</dbReference>
<keyword evidence="3 8" id="KW-0813">Transport</keyword>
<evidence type="ECO:0000256" key="4">
    <source>
        <dbReference type="ARBA" id="ARBA00022630"/>
    </source>
</evidence>
<sequence length="165" mass="17994">MSLAIVYGSSMGNTENAANLICKKLGIEADVLDVANTSADTINSYDKLICGTSTWNNGDMQDDWDSFDFASLKLSGKTVAVFGVGDSQGYSDEFCDGMAKLFNELKNAGANLVGEISTDGYSFDESEALNNNGNFIGLALDYDNEEEMNEQRVYNWIKIIKPLFS</sequence>
<evidence type="ECO:0000256" key="2">
    <source>
        <dbReference type="ARBA" id="ARBA00005267"/>
    </source>
</evidence>
<evidence type="ECO:0000256" key="5">
    <source>
        <dbReference type="ARBA" id="ARBA00022643"/>
    </source>
</evidence>
<comment type="cofactor">
    <cofactor evidence="1 8">
        <name>FMN</name>
        <dbReference type="ChEBI" id="CHEBI:58210"/>
    </cofactor>
</comment>
<keyword evidence="6 8" id="KW-0249">Electron transport</keyword>
<dbReference type="NCBIfam" id="TIGR01752">
    <property type="entry name" value="flav_long"/>
    <property type="match status" value="1"/>
</dbReference>
<evidence type="ECO:0000256" key="8">
    <source>
        <dbReference type="PIRNR" id="PIRNR038996"/>
    </source>
</evidence>
<dbReference type="PANTHER" id="PTHR42809">
    <property type="entry name" value="FLAVODOXIN 2"/>
    <property type="match status" value="1"/>
</dbReference>
<name>A0A6N2TTU8_9BACT</name>
<dbReference type="AlphaFoldDB" id="A0A6N2TTU8"/>
<dbReference type="EMBL" id="CACRSK010000007">
    <property type="protein sequence ID" value="VYT09364.1"/>
    <property type="molecule type" value="Genomic_DNA"/>
</dbReference>
<dbReference type="Pfam" id="PF00258">
    <property type="entry name" value="Flavodoxin_1"/>
    <property type="match status" value="1"/>
</dbReference>
<keyword evidence="5 8" id="KW-0288">FMN</keyword>
<feature type="domain" description="Flavodoxin-like" evidence="9">
    <location>
        <begin position="3"/>
        <end position="161"/>
    </location>
</feature>
<proteinExistence type="inferred from homology"/>
<dbReference type="GO" id="GO:0010181">
    <property type="term" value="F:FMN binding"/>
    <property type="evidence" value="ECO:0007669"/>
    <property type="project" value="UniProtKB-UniRule"/>
</dbReference>
<protein>
    <recommendedName>
        <fullName evidence="8">Flavodoxin</fullName>
    </recommendedName>
</protein>
<dbReference type="InterPro" id="IPR001094">
    <property type="entry name" value="Flavdoxin-like"/>
</dbReference>
<dbReference type="InterPro" id="IPR050619">
    <property type="entry name" value="Flavodoxin"/>
</dbReference>
<organism evidence="10">
    <name type="scientific">Campylobacter ureolyticus</name>
    <dbReference type="NCBI Taxonomy" id="827"/>
    <lineage>
        <taxon>Bacteria</taxon>
        <taxon>Pseudomonadati</taxon>
        <taxon>Campylobacterota</taxon>
        <taxon>Epsilonproteobacteria</taxon>
        <taxon>Campylobacterales</taxon>
        <taxon>Campylobacteraceae</taxon>
        <taxon>Campylobacter</taxon>
    </lineage>
</organism>
<gene>
    <name evidence="10" type="primary">isiB</name>
    <name evidence="10" type="ORF">CULFYP111_01534</name>
</gene>
<comment type="function">
    <text evidence="8">Low-potential electron donor to a number of redox enzymes.</text>
</comment>
<dbReference type="PROSITE" id="PS50902">
    <property type="entry name" value="FLAVODOXIN_LIKE"/>
    <property type="match status" value="1"/>
</dbReference>
<dbReference type="SUPFAM" id="SSF52218">
    <property type="entry name" value="Flavoproteins"/>
    <property type="match status" value="1"/>
</dbReference>
<reference evidence="10" key="1">
    <citation type="submission" date="2019-11" db="EMBL/GenBank/DDBJ databases">
        <authorList>
            <person name="Feng L."/>
        </authorList>
    </citation>
    <scope>NUCLEOTIDE SEQUENCE</scope>
    <source>
        <strain evidence="10">CUreolyticusLFYP111</strain>
    </source>
</reference>
<dbReference type="NCBIfam" id="NF006738">
    <property type="entry name" value="PRK09267.1-4"/>
    <property type="match status" value="1"/>
</dbReference>
<dbReference type="NCBIfam" id="NF006739">
    <property type="entry name" value="PRK09267.1-5"/>
    <property type="match status" value="1"/>
</dbReference>
<evidence type="ECO:0000256" key="7">
    <source>
        <dbReference type="ARBA" id="ARBA00023231"/>
    </source>
</evidence>
<dbReference type="InterPro" id="IPR008254">
    <property type="entry name" value="Flavodoxin/NO_synth"/>
</dbReference>
<dbReference type="InterPro" id="IPR029039">
    <property type="entry name" value="Flavoprotein-like_sf"/>
</dbReference>
<evidence type="ECO:0000256" key="6">
    <source>
        <dbReference type="ARBA" id="ARBA00022982"/>
    </source>
</evidence>
<dbReference type="PIRSF" id="PIRSF038996">
    <property type="entry name" value="FldA"/>
    <property type="match status" value="1"/>
</dbReference>
<evidence type="ECO:0000259" key="9">
    <source>
        <dbReference type="PROSITE" id="PS50902"/>
    </source>
</evidence>
<dbReference type="PRINTS" id="PR00369">
    <property type="entry name" value="FLAVODOXIN"/>
</dbReference>
<dbReference type="Gene3D" id="3.40.50.360">
    <property type="match status" value="1"/>
</dbReference>
<keyword evidence="7" id="KW-0535">Nitrogen fixation</keyword>
<evidence type="ECO:0000313" key="10">
    <source>
        <dbReference type="EMBL" id="VYT09364.1"/>
    </source>
</evidence>
<evidence type="ECO:0000256" key="3">
    <source>
        <dbReference type="ARBA" id="ARBA00022448"/>
    </source>
</evidence>
<dbReference type="RefSeq" id="WP_156847783.1">
    <property type="nucleotide sequence ID" value="NZ_CACRSK010000007.1"/>
</dbReference>
<dbReference type="GO" id="GO:0009055">
    <property type="term" value="F:electron transfer activity"/>
    <property type="evidence" value="ECO:0007669"/>
    <property type="project" value="UniProtKB-UniRule"/>
</dbReference>
<dbReference type="PROSITE" id="PS00201">
    <property type="entry name" value="FLAVODOXIN"/>
    <property type="match status" value="1"/>
</dbReference>
<dbReference type="InterPro" id="IPR010086">
    <property type="entry name" value="Flavodoxin_lc"/>
</dbReference>
<dbReference type="InterPro" id="IPR001226">
    <property type="entry name" value="Flavodoxin_CS"/>
</dbReference>